<gene>
    <name evidence="1" type="ORF">B1B05_09980</name>
    <name evidence="2" type="ORF">SAMN05443094_104154</name>
</gene>
<name>A0A1N6WG85_9BACI</name>
<evidence type="ECO:0000313" key="2">
    <source>
        <dbReference type="EMBL" id="SIQ89035.1"/>
    </source>
</evidence>
<dbReference type="Proteomes" id="UP000186385">
    <property type="component" value="Unassembled WGS sequence"/>
</dbReference>
<sequence>MSNQGSILLRSSSVRQVQYSGSGMYMFQPHPGHKPLTLKQKQEKDDAFKKRLQEAERRLAAEEGMGGDAA</sequence>
<organism evidence="2 3">
    <name type="scientific">Domibacillus enclensis</name>
    <dbReference type="NCBI Taxonomy" id="1017273"/>
    <lineage>
        <taxon>Bacteria</taxon>
        <taxon>Bacillati</taxon>
        <taxon>Bacillota</taxon>
        <taxon>Bacilli</taxon>
        <taxon>Bacillales</taxon>
        <taxon>Bacillaceae</taxon>
        <taxon>Domibacillus</taxon>
    </lineage>
</organism>
<evidence type="ECO:0000313" key="1">
    <source>
        <dbReference type="EMBL" id="OXS77925.1"/>
    </source>
</evidence>
<dbReference type="OrthoDB" id="2972721at2"/>
<reference evidence="4" key="2">
    <citation type="submission" date="2017-03" db="EMBL/GenBank/DDBJ databases">
        <title>Bacillus sp. V-88(T) DSM27956, whole genome shotgun sequencing project.</title>
        <authorList>
            <person name="Dastager S.G."/>
            <person name="Neurgaonkar P.S."/>
            <person name="Dharne M.S."/>
        </authorList>
    </citation>
    <scope>NUCLEOTIDE SEQUENCE [LARGE SCALE GENOMIC DNA]</scope>
    <source>
        <strain evidence="4">DSM 25145</strain>
    </source>
</reference>
<accession>A0A1N6WG85</accession>
<dbReference type="AlphaFoldDB" id="A0A1N6WG85"/>
<keyword evidence="4" id="KW-1185">Reference proteome</keyword>
<evidence type="ECO:0000313" key="3">
    <source>
        <dbReference type="Proteomes" id="UP000186385"/>
    </source>
</evidence>
<evidence type="ECO:0000313" key="4">
    <source>
        <dbReference type="Proteomes" id="UP000215545"/>
    </source>
</evidence>
<protein>
    <submittedName>
        <fullName evidence="2">Uncharacterized protein</fullName>
    </submittedName>
</protein>
<dbReference type="RefSeq" id="WP_045850543.1">
    <property type="nucleotide sequence ID" value="NZ_FTLX01000004.1"/>
</dbReference>
<dbReference type="EMBL" id="FTLX01000004">
    <property type="protein sequence ID" value="SIQ89035.1"/>
    <property type="molecule type" value="Genomic_DNA"/>
</dbReference>
<dbReference type="EMBL" id="MWSK01000004">
    <property type="protein sequence ID" value="OXS77925.1"/>
    <property type="molecule type" value="Genomic_DNA"/>
</dbReference>
<reference evidence="1" key="3">
    <citation type="submission" date="2017-03" db="EMBL/GenBank/DDBJ databases">
        <authorList>
            <person name="Dastager S.G."/>
            <person name="Neurgaonkar P.S."/>
            <person name="Dharne M.S."/>
        </authorList>
    </citation>
    <scope>NUCLEOTIDE SEQUENCE</scope>
    <source>
        <strain evidence="1">DSM 25145</strain>
    </source>
</reference>
<dbReference type="Proteomes" id="UP000215545">
    <property type="component" value="Unassembled WGS sequence"/>
</dbReference>
<dbReference type="STRING" id="1017273.SAMN05443094_104154"/>
<reference evidence="2 3" key="1">
    <citation type="submission" date="2017-01" db="EMBL/GenBank/DDBJ databases">
        <authorList>
            <person name="Mah S.A."/>
            <person name="Swanson W.J."/>
            <person name="Moy G.W."/>
            <person name="Vacquier V.D."/>
        </authorList>
    </citation>
    <scope>NUCLEOTIDE SEQUENCE [LARGE SCALE GENOMIC DNA]</scope>
    <source>
        <strain evidence="2 3">NIO-1016</strain>
    </source>
</reference>
<proteinExistence type="predicted"/>